<feature type="transmembrane region" description="Helical" evidence="1">
    <location>
        <begin position="123"/>
        <end position="143"/>
    </location>
</feature>
<dbReference type="Proteomes" id="UP001250662">
    <property type="component" value="Unassembled WGS sequence"/>
</dbReference>
<sequence>MQKIPQQKSMSISLLFDTATLILIWIVQLIIYPGFNYYSKKELNTWHPIYTRRISIVVIPLMFGQLISSIIVATQEGLFFHILKLSLIVVVWVLTFSIFVPLHNKIEKTDNYKLITEQLVRKNWLRTIGWTLIFVFSLLSQFYSL</sequence>
<name>A0ABU3BGM4_9FLAO</name>
<feature type="transmembrane region" description="Helical" evidence="1">
    <location>
        <begin position="54"/>
        <end position="72"/>
    </location>
</feature>
<dbReference type="EMBL" id="JAVRHU010000002">
    <property type="protein sequence ID" value="MDT0621288.1"/>
    <property type="molecule type" value="Genomic_DNA"/>
</dbReference>
<keyword evidence="1" id="KW-0812">Transmembrane</keyword>
<feature type="transmembrane region" description="Helical" evidence="1">
    <location>
        <begin position="12"/>
        <end position="33"/>
    </location>
</feature>
<proteinExistence type="predicted"/>
<feature type="transmembrane region" description="Helical" evidence="1">
    <location>
        <begin position="78"/>
        <end position="102"/>
    </location>
</feature>
<keyword evidence="1" id="KW-0472">Membrane</keyword>
<comment type="caution">
    <text evidence="2">The sequence shown here is derived from an EMBL/GenBank/DDBJ whole genome shotgun (WGS) entry which is preliminary data.</text>
</comment>
<accession>A0ABU3BGM4</accession>
<organism evidence="2 3">
    <name type="scientific">Croceitalea vernalis</name>
    <dbReference type="NCBI Taxonomy" id="3075599"/>
    <lineage>
        <taxon>Bacteria</taxon>
        <taxon>Pseudomonadati</taxon>
        <taxon>Bacteroidota</taxon>
        <taxon>Flavobacteriia</taxon>
        <taxon>Flavobacteriales</taxon>
        <taxon>Flavobacteriaceae</taxon>
        <taxon>Croceitalea</taxon>
    </lineage>
</organism>
<protein>
    <recommendedName>
        <fullName evidence="4">DUF4149 domain-containing protein</fullName>
    </recommendedName>
</protein>
<keyword evidence="3" id="KW-1185">Reference proteome</keyword>
<dbReference type="RefSeq" id="WP_311384933.1">
    <property type="nucleotide sequence ID" value="NZ_JAVRHU010000002.1"/>
</dbReference>
<evidence type="ECO:0000313" key="2">
    <source>
        <dbReference type="EMBL" id="MDT0621288.1"/>
    </source>
</evidence>
<keyword evidence="1" id="KW-1133">Transmembrane helix</keyword>
<evidence type="ECO:0000256" key="1">
    <source>
        <dbReference type="SAM" id="Phobius"/>
    </source>
</evidence>
<gene>
    <name evidence="2" type="ORF">RM520_06615</name>
</gene>
<evidence type="ECO:0008006" key="4">
    <source>
        <dbReference type="Google" id="ProtNLM"/>
    </source>
</evidence>
<reference evidence="2 3" key="1">
    <citation type="submission" date="2023-09" db="EMBL/GenBank/DDBJ databases">
        <authorList>
            <person name="Rey-Velasco X."/>
        </authorList>
    </citation>
    <scope>NUCLEOTIDE SEQUENCE [LARGE SCALE GENOMIC DNA]</scope>
    <source>
        <strain evidence="2 3">P007</strain>
    </source>
</reference>
<evidence type="ECO:0000313" key="3">
    <source>
        <dbReference type="Proteomes" id="UP001250662"/>
    </source>
</evidence>